<evidence type="ECO:0000313" key="2">
    <source>
        <dbReference type="EMBL" id="MBB6511416.1"/>
    </source>
</evidence>
<proteinExistence type="predicted"/>
<dbReference type="RefSeq" id="WP_184243612.1">
    <property type="nucleotide sequence ID" value="NZ_BAAACU010000022.1"/>
</dbReference>
<dbReference type="Pfam" id="PF11068">
    <property type="entry name" value="YlqD"/>
    <property type="match status" value="1"/>
</dbReference>
<evidence type="ECO:0000313" key="3">
    <source>
        <dbReference type="Proteomes" id="UP000572212"/>
    </source>
</evidence>
<keyword evidence="3" id="KW-1185">Reference proteome</keyword>
<protein>
    <recommendedName>
        <fullName evidence="4">YlqD protein</fullName>
    </recommendedName>
</protein>
<feature type="coiled-coil region" evidence="1">
    <location>
        <begin position="22"/>
        <end position="49"/>
    </location>
</feature>
<dbReference type="EMBL" id="JACHON010000001">
    <property type="protein sequence ID" value="MBB6511416.1"/>
    <property type="molecule type" value="Genomic_DNA"/>
</dbReference>
<name>A0A841RIV5_9BACI</name>
<dbReference type="AlphaFoldDB" id="A0A841RIV5"/>
<comment type="caution">
    <text evidence="2">The sequence shown here is derived from an EMBL/GenBank/DDBJ whole genome shotgun (WGS) entry which is preliminary data.</text>
</comment>
<evidence type="ECO:0000256" key="1">
    <source>
        <dbReference type="SAM" id="Coils"/>
    </source>
</evidence>
<sequence>MKVIKKIKVKKIITTQLKAELNEEYEFKIFKLEQECEQLRFEKKKMLQQNPSKKIDITAKFEKEINSRKDHIKWYQYKQQQLDVLPIGSEIEDGEVEALIELKEGMNWDDLTKERTIMIEDGIIKKLT</sequence>
<evidence type="ECO:0008006" key="4">
    <source>
        <dbReference type="Google" id="ProtNLM"/>
    </source>
</evidence>
<dbReference type="Gene3D" id="6.10.140.1110">
    <property type="match status" value="1"/>
</dbReference>
<dbReference type="InterPro" id="IPR021297">
    <property type="entry name" value="YlqD"/>
</dbReference>
<gene>
    <name evidence="2" type="ORF">GGQ92_000183</name>
</gene>
<keyword evidence="1" id="KW-0175">Coiled coil</keyword>
<organism evidence="2 3">
    <name type="scientific">Gracilibacillus halotolerans</name>
    <dbReference type="NCBI Taxonomy" id="74386"/>
    <lineage>
        <taxon>Bacteria</taxon>
        <taxon>Bacillati</taxon>
        <taxon>Bacillota</taxon>
        <taxon>Bacilli</taxon>
        <taxon>Bacillales</taxon>
        <taxon>Bacillaceae</taxon>
        <taxon>Gracilibacillus</taxon>
    </lineage>
</organism>
<dbReference type="Proteomes" id="UP000572212">
    <property type="component" value="Unassembled WGS sequence"/>
</dbReference>
<reference evidence="2 3" key="1">
    <citation type="submission" date="2020-08" db="EMBL/GenBank/DDBJ databases">
        <title>Genomic Encyclopedia of Type Strains, Phase IV (KMG-IV): sequencing the most valuable type-strain genomes for metagenomic binning, comparative biology and taxonomic classification.</title>
        <authorList>
            <person name="Goeker M."/>
        </authorList>
    </citation>
    <scope>NUCLEOTIDE SEQUENCE [LARGE SCALE GENOMIC DNA]</scope>
    <source>
        <strain evidence="2 3">DSM 11805</strain>
    </source>
</reference>
<accession>A0A841RIV5</accession>